<name>A0A380DYD1_STAAU</name>
<dbReference type="AlphaFoldDB" id="A0A380DYD1"/>
<gene>
    <name evidence="2" type="primary">glmM_3</name>
    <name evidence="2" type="ORF">NCTC6133_02935</name>
</gene>
<keyword evidence="2" id="KW-0413">Isomerase</keyword>
<protein>
    <submittedName>
        <fullName evidence="2">Phosphoglucosamine mutase / FemD, factor involved in methicillin resistance</fullName>
        <ecNumber evidence="2">5.4.2.10</ecNumber>
    </submittedName>
</protein>
<evidence type="ECO:0000313" key="3">
    <source>
        <dbReference type="Proteomes" id="UP000255091"/>
    </source>
</evidence>
<proteinExistence type="predicted"/>
<evidence type="ECO:0000313" key="2">
    <source>
        <dbReference type="EMBL" id="SUK58370.1"/>
    </source>
</evidence>
<dbReference type="EC" id="5.4.2.10" evidence="2"/>
<evidence type="ECO:0000259" key="1">
    <source>
        <dbReference type="Pfam" id="PF02880"/>
    </source>
</evidence>
<dbReference type="Pfam" id="PF02880">
    <property type="entry name" value="PGM_PMM_III"/>
    <property type="match status" value="1"/>
</dbReference>
<accession>A0A380DYD1</accession>
<dbReference type="Gene3D" id="3.40.120.10">
    <property type="entry name" value="Alpha-D-Glucose-1,6-Bisphosphate, subunit A, domain 3"/>
    <property type="match status" value="1"/>
</dbReference>
<dbReference type="Proteomes" id="UP000255091">
    <property type="component" value="Unassembled WGS sequence"/>
</dbReference>
<dbReference type="EMBL" id="UHAP01000001">
    <property type="protein sequence ID" value="SUK58370.1"/>
    <property type="molecule type" value="Genomic_DNA"/>
</dbReference>
<dbReference type="GO" id="GO:0005975">
    <property type="term" value="P:carbohydrate metabolic process"/>
    <property type="evidence" value="ECO:0007669"/>
    <property type="project" value="InterPro"/>
</dbReference>
<dbReference type="GO" id="GO:0008966">
    <property type="term" value="F:phosphoglucosamine mutase activity"/>
    <property type="evidence" value="ECO:0007669"/>
    <property type="project" value="UniProtKB-EC"/>
</dbReference>
<feature type="domain" description="Alpha-D-phosphohexomutase alpha/beta/alpha" evidence="1">
    <location>
        <begin position="9"/>
        <end position="54"/>
    </location>
</feature>
<organism evidence="2 3">
    <name type="scientific">Staphylococcus aureus</name>
    <dbReference type="NCBI Taxonomy" id="1280"/>
    <lineage>
        <taxon>Bacteria</taxon>
        <taxon>Bacillati</taxon>
        <taxon>Bacillota</taxon>
        <taxon>Bacilli</taxon>
        <taxon>Bacillales</taxon>
        <taxon>Staphylococcaceae</taxon>
        <taxon>Staphylococcus</taxon>
    </lineage>
</organism>
<sequence>MVKSLTVTQIMFIIGQEMHKNQELNNDMIVSTVMSNLGFYKALNKKELNLIKLKLATDM</sequence>
<dbReference type="InterPro" id="IPR005846">
    <property type="entry name" value="A-D-PHexomutase_a/b/a-III"/>
</dbReference>
<reference evidence="2 3" key="1">
    <citation type="submission" date="2018-06" db="EMBL/GenBank/DDBJ databases">
        <authorList>
            <consortium name="Pathogen Informatics"/>
            <person name="Doyle S."/>
        </authorList>
    </citation>
    <scope>NUCLEOTIDE SEQUENCE [LARGE SCALE GENOMIC DNA]</scope>
    <source>
        <strain evidence="2 3">NCTC6133</strain>
    </source>
</reference>